<reference evidence="3 4" key="1">
    <citation type="submission" date="2019-01" db="EMBL/GenBank/DDBJ databases">
        <title>Ktedonosporobacter rubrisoli SCAWS-G2.</title>
        <authorList>
            <person name="Huang Y."/>
            <person name="Yan B."/>
        </authorList>
    </citation>
    <scope>NUCLEOTIDE SEQUENCE [LARGE SCALE GENOMIC DNA]</scope>
    <source>
        <strain evidence="3 4">SCAWS-G2</strain>
    </source>
</reference>
<dbReference type="SMART" id="SM00897">
    <property type="entry name" value="FIST"/>
    <property type="match status" value="1"/>
</dbReference>
<dbReference type="Pfam" id="PF10442">
    <property type="entry name" value="FIST_C"/>
    <property type="match status" value="1"/>
</dbReference>
<dbReference type="PANTHER" id="PTHR40252">
    <property type="entry name" value="BLR0328 PROTEIN"/>
    <property type="match status" value="1"/>
</dbReference>
<feature type="domain" description="FIST" evidence="1">
    <location>
        <begin position="38"/>
        <end position="234"/>
    </location>
</feature>
<evidence type="ECO:0000259" key="1">
    <source>
        <dbReference type="SMART" id="SM00897"/>
    </source>
</evidence>
<evidence type="ECO:0000259" key="2">
    <source>
        <dbReference type="SMART" id="SM01204"/>
    </source>
</evidence>
<dbReference type="InterPro" id="IPR019494">
    <property type="entry name" value="FIST_C"/>
</dbReference>
<proteinExistence type="predicted"/>
<dbReference type="OrthoDB" id="9770435at2"/>
<dbReference type="InterPro" id="IPR013702">
    <property type="entry name" value="FIST_domain_N"/>
</dbReference>
<dbReference type="SMART" id="SM01204">
    <property type="entry name" value="FIST_C"/>
    <property type="match status" value="1"/>
</dbReference>
<dbReference type="EMBL" id="CP035758">
    <property type="protein sequence ID" value="QBD76431.1"/>
    <property type="molecule type" value="Genomic_DNA"/>
</dbReference>
<dbReference type="Pfam" id="PF08495">
    <property type="entry name" value="FIST"/>
    <property type="match status" value="1"/>
</dbReference>
<evidence type="ECO:0000313" key="3">
    <source>
        <dbReference type="EMBL" id="QBD76431.1"/>
    </source>
</evidence>
<protein>
    <submittedName>
        <fullName evidence="3">FIST domain protein</fullName>
    </submittedName>
</protein>
<dbReference type="KEGG" id="kbs:EPA93_10580"/>
<accession>A0A4V0YYJ4</accession>
<organism evidence="3 4">
    <name type="scientific">Ktedonosporobacter rubrisoli</name>
    <dbReference type="NCBI Taxonomy" id="2509675"/>
    <lineage>
        <taxon>Bacteria</taxon>
        <taxon>Bacillati</taxon>
        <taxon>Chloroflexota</taxon>
        <taxon>Ktedonobacteria</taxon>
        <taxon>Ktedonobacterales</taxon>
        <taxon>Ktedonosporobacteraceae</taxon>
        <taxon>Ktedonosporobacter</taxon>
    </lineage>
</organism>
<sequence>MKRMWKMTKGTVACTELAESWEAGRDLAQQIMAQVGAAPDVIFLFATQSYQYEALLSALKSECHPRFLLGCAAYSTYTRTAVGTSFACAAALRSDDFLFSLTVGRNIDLDPREAARQVIEGFQGWEHPEYRFRTAILFMDVINVFMDDFVKALTHSTHGNYQFFGCGAAENGQQKYAPVFAGEQALGNSVVALEVLSHKPLGIGSRHAWIPATPSMQAITENGGTLLKSLDGRPALEVFREYAQLNELDFPEHSLLPFFLHNMLGVETGKGYQRLRLPLMLNDEGVLTSSSPIPSYAKVCIMKSTFASVLRTVEITARSALNNLYGSRPALALYVDCRASSLRLAGDYSELLRVVCNRLPHTPFAGCNIYGQIVRSQGQYSGFHNCTPSICLFPE</sequence>
<dbReference type="Proteomes" id="UP000290365">
    <property type="component" value="Chromosome"/>
</dbReference>
<evidence type="ECO:0000313" key="4">
    <source>
        <dbReference type="Proteomes" id="UP000290365"/>
    </source>
</evidence>
<keyword evidence="4" id="KW-1185">Reference proteome</keyword>
<dbReference type="PANTHER" id="PTHR40252:SF2">
    <property type="entry name" value="BLR0328 PROTEIN"/>
    <property type="match status" value="1"/>
</dbReference>
<name>A0A4V0YYJ4_KTERU</name>
<gene>
    <name evidence="3" type="ORF">EPA93_10580</name>
</gene>
<feature type="domain" description="FIST C-domain" evidence="2">
    <location>
        <begin position="235"/>
        <end position="376"/>
    </location>
</feature>
<dbReference type="AlphaFoldDB" id="A0A4V0YYJ4"/>